<sequence length="585" mass="62119">MGRASKQNCGARRRSARGNERIAPTLQGGGLRITHCDGGGSATAAAADMAERRLGRARKEVPRRWWCEEGRTSAASARLTWSPPSTAAMRTSELAIADRLAPPAAAVPGEEEQPRWSAQRKEPGCVVGEHMHALFARPPRSWVDTKAAGARRTGDEDDDGRLLNPSGHGREQTRRGKNGGAAAPHAGRRVGVVVVLAMGNSVKPGLDWNLEVSSSSNVCGGAKPKGPRPWGVFIKAGSGRAQVVTRPKPNYMGTKSTLLSCPPWKWKLGAHPSPGLEPVQGEVGDDAVANKEQRHDADIHPMVLKPDSLDGRELRHGAHRPAAAAFIVPAPVGELYPKQQPVAVEAVVEPPEPADKRRDMLHVVATGDEEHHGDDGSQGRPLLDVHEHGTDGEPQALGDEHGVEDDEEGEEEGGRARVQAAHPVEDEHERRRQAELHGEVGGRARREVGGEPVHAGGALLEEEGALQGEDEDGVVEREEAPEDGEEEDERRAVLEVGCRRAPPEEAGEGGHAEHLEDPELVEGLVAAFFEAAPEEDGELGPPAGSPFPTAMAPPRWSAGGGAGGGVRGGADVEIHCRRNVALVRG</sequence>
<feature type="compositionally biased region" description="Acidic residues" evidence="1">
    <location>
        <begin position="464"/>
        <end position="488"/>
    </location>
</feature>
<dbReference type="OrthoDB" id="802191at2759"/>
<proteinExistence type="predicted"/>
<dbReference type="Gramene" id="PNT66725">
    <property type="protein sequence ID" value="PNT66725"/>
    <property type="gene ID" value="BRADI_3g16132v3"/>
</dbReference>
<dbReference type="Proteomes" id="UP000008810">
    <property type="component" value="Chromosome 3"/>
</dbReference>
<evidence type="ECO:0000313" key="2">
    <source>
        <dbReference type="EMBL" id="PNT66725.1"/>
    </source>
</evidence>
<gene>
    <name evidence="2" type="ORF">BRADI_3g16132v3</name>
</gene>
<keyword evidence="4" id="KW-1185">Reference proteome</keyword>
<evidence type="ECO:0000256" key="1">
    <source>
        <dbReference type="SAM" id="MobiDB-lite"/>
    </source>
</evidence>
<reference evidence="2 3" key="1">
    <citation type="journal article" date="2010" name="Nature">
        <title>Genome sequencing and analysis of the model grass Brachypodium distachyon.</title>
        <authorList>
            <consortium name="International Brachypodium Initiative"/>
        </authorList>
    </citation>
    <scope>NUCLEOTIDE SEQUENCE [LARGE SCALE GENOMIC DNA]</scope>
    <source>
        <strain evidence="2 3">Bd21</strain>
    </source>
</reference>
<dbReference type="AlphaFoldDB" id="A0A2K2CXG6"/>
<reference evidence="2" key="2">
    <citation type="submission" date="2017-06" db="EMBL/GenBank/DDBJ databases">
        <title>WGS assembly of Brachypodium distachyon.</title>
        <authorList>
            <consortium name="The International Brachypodium Initiative"/>
            <person name="Lucas S."/>
            <person name="Harmon-Smith M."/>
            <person name="Lail K."/>
            <person name="Tice H."/>
            <person name="Grimwood J."/>
            <person name="Bruce D."/>
            <person name="Barry K."/>
            <person name="Shu S."/>
            <person name="Lindquist E."/>
            <person name="Wang M."/>
            <person name="Pitluck S."/>
            <person name="Vogel J.P."/>
            <person name="Garvin D.F."/>
            <person name="Mockler T.C."/>
            <person name="Schmutz J."/>
            <person name="Rokhsar D."/>
            <person name="Bevan M.W."/>
        </authorList>
    </citation>
    <scope>NUCLEOTIDE SEQUENCE</scope>
    <source>
        <strain evidence="2">Bd21</strain>
    </source>
</reference>
<organism evidence="2">
    <name type="scientific">Brachypodium distachyon</name>
    <name type="common">Purple false brome</name>
    <name type="synonym">Trachynia distachya</name>
    <dbReference type="NCBI Taxonomy" id="15368"/>
    <lineage>
        <taxon>Eukaryota</taxon>
        <taxon>Viridiplantae</taxon>
        <taxon>Streptophyta</taxon>
        <taxon>Embryophyta</taxon>
        <taxon>Tracheophyta</taxon>
        <taxon>Spermatophyta</taxon>
        <taxon>Magnoliopsida</taxon>
        <taxon>Liliopsida</taxon>
        <taxon>Poales</taxon>
        <taxon>Poaceae</taxon>
        <taxon>BOP clade</taxon>
        <taxon>Pooideae</taxon>
        <taxon>Stipodae</taxon>
        <taxon>Brachypodieae</taxon>
        <taxon>Brachypodium</taxon>
    </lineage>
</organism>
<feature type="region of interest" description="Disordered" evidence="1">
    <location>
        <begin position="368"/>
        <end position="451"/>
    </location>
</feature>
<feature type="region of interest" description="Disordered" evidence="1">
    <location>
        <begin position="144"/>
        <end position="184"/>
    </location>
</feature>
<reference evidence="3" key="3">
    <citation type="submission" date="2018-08" db="UniProtKB">
        <authorList>
            <consortium name="EnsemblPlants"/>
        </authorList>
    </citation>
    <scope>IDENTIFICATION</scope>
    <source>
        <strain evidence="3">cv. Bd21</strain>
    </source>
</reference>
<dbReference type="InParanoid" id="A0A2K2CXG6"/>
<feature type="region of interest" description="Disordered" evidence="1">
    <location>
        <begin position="464"/>
        <end position="492"/>
    </location>
</feature>
<name>A0A2K2CXG6_BRADI</name>
<dbReference type="EnsemblPlants" id="PNT66725">
    <property type="protein sequence ID" value="PNT66725"/>
    <property type="gene ID" value="BRADI_3g16132v3"/>
</dbReference>
<feature type="compositionally biased region" description="Basic and acidic residues" evidence="1">
    <location>
        <begin position="423"/>
        <end position="449"/>
    </location>
</feature>
<evidence type="ECO:0000313" key="4">
    <source>
        <dbReference type="Proteomes" id="UP000008810"/>
    </source>
</evidence>
<evidence type="ECO:0000313" key="3">
    <source>
        <dbReference type="EnsemblPlants" id="PNT66725"/>
    </source>
</evidence>
<dbReference type="EMBL" id="CM000882">
    <property type="protein sequence ID" value="PNT66725.1"/>
    <property type="molecule type" value="Genomic_DNA"/>
</dbReference>
<feature type="compositionally biased region" description="Basic and acidic residues" evidence="1">
    <location>
        <begin position="368"/>
        <end position="391"/>
    </location>
</feature>
<protein>
    <submittedName>
        <fullName evidence="2 3">Uncharacterized protein</fullName>
    </submittedName>
</protein>
<feature type="region of interest" description="Disordered" evidence="1">
    <location>
        <begin position="1"/>
        <end position="33"/>
    </location>
</feature>
<accession>A0A2K2CXG6</accession>
<feature type="region of interest" description="Disordered" evidence="1">
    <location>
        <begin position="534"/>
        <end position="566"/>
    </location>
</feature>
<feature type="compositionally biased region" description="Acidic residues" evidence="1">
    <location>
        <begin position="402"/>
        <end position="411"/>
    </location>
</feature>